<comment type="caution">
    <text evidence="1">The sequence shown here is derived from an EMBL/GenBank/DDBJ whole genome shotgun (WGS) entry which is preliminary data.</text>
</comment>
<organism evidence="1">
    <name type="scientific">marine sediment metagenome</name>
    <dbReference type="NCBI Taxonomy" id="412755"/>
    <lineage>
        <taxon>unclassified sequences</taxon>
        <taxon>metagenomes</taxon>
        <taxon>ecological metagenomes</taxon>
    </lineage>
</organism>
<dbReference type="EMBL" id="LAZR01008393">
    <property type="protein sequence ID" value="KKM79046.1"/>
    <property type="molecule type" value="Genomic_DNA"/>
</dbReference>
<protein>
    <submittedName>
        <fullName evidence="1">Uncharacterized protein</fullName>
    </submittedName>
</protein>
<gene>
    <name evidence="1" type="ORF">LCGC14_1353890</name>
</gene>
<sequence length="60" mass="6823">MSEHTEIENDLNAYWKAMGHYDWQHTLAVCSRIEKKYGLYGASPEAVTKALNDMMGETDA</sequence>
<proteinExistence type="predicted"/>
<dbReference type="AlphaFoldDB" id="A0A0F9KW71"/>
<accession>A0A0F9KW71</accession>
<name>A0A0F9KW71_9ZZZZ</name>
<reference evidence="1" key="1">
    <citation type="journal article" date="2015" name="Nature">
        <title>Complex archaea that bridge the gap between prokaryotes and eukaryotes.</title>
        <authorList>
            <person name="Spang A."/>
            <person name="Saw J.H."/>
            <person name="Jorgensen S.L."/>
            <person name="Zaremba-Niedzwiedzka K."/>
            <person name="Martijn J."/>
            <person name="Lind A.E."/>
            <person name="van Eijk R."/>
            <person name="Schleper C."/>
            <person name="Guy L."/>
            <person name="Ettema T.J."/>
        </authorList>
    </citation>
    <scope>NUCLEOTIDE SEQUENCE</scope>
</reference>
<evidence type="ECO:0000313" key="1">
    <source>
        <dbReference type="EMBL" id="KKM79046.1"/>
    </source>
</evidence>